<dbReference type="InterPro" id="IPR016181">
    <property type="entry name" value="Acyl_CoA_acyltransferase"/>
</dbReference>
<dbReference type="Pfam" id="PF00583">
    <property type="entry name" value="Acetyltransf_1"/>
    <property type="match status" value="1"/>
</dbReference>
<feature type="domain" description="N-acetyltransferase" evidence="1">
    <location>
        <begin position="8"/>
        <end position="156"/>
    </location>
</feature>
<gene>
    <name evidence="2" type="ORF">AWU65_15700</name>
</gene>
<dbReference type="GO" id="GO:0016747">
    <property type="term" value="F:acyltransferase activity, transferring groups other than amino-acyl groups"/>
    <property type="evidence" value="ECO:0007669"/>
    <property type="project" value="InterPro"/>
</dbReference>
<evidence type="ECO:0000259" key="1">
    <source>
        <dbReference type="PROSITE" id="PS51186"/>
    </source>
</evidence>
<dbReference type="EMBL" id="LWMH01000001">
    <property type="protein sequence ID" value="KZS47268.1"/>
    <property type="molecule type" value="Genomic_DNA"/>
</dbReference>
<protein>
    <submittedName>
        <fullName evidence="2">GCN5 family acetyltransferase</fullName>
    </submittedName>
</protein>
<dbReference type="OrthoDB" id="423921at2"/>
<accession>A0A163KJ31</accession>
<dbReference type="RefSeq" id="WP_063478769.1">
    <property type="nucleotide sequence ID" value="NZ_CP147845.1"/>
</dbReference>
<dbReference type="STRING" id="59843.A3958_15060"/>
<reference evidence="2" key="1">
    <citation type="journal article" date="2016" name="Genome Announc.">
        <title>Draft genomes of two strains of Paenibacillus glucanolyticus with capability to degrade lignocellulose.</title>
        <authorList>
            <person name="Mathews S.L."/>
            <person name="Pawlak J."/>
            <person name="Grunden A.M."/>
        </authorList>
    </citation>
    <scope>NUCLEOTIDE SEQUENCE [LARGE SCALE GENOMIC DNA]</scope>
    <source>
        <strain evidence="2">SLM1</strain>
    </source>
</reference>
<dbReference type="Gene3D" id="3.40.630.30">
    <property type="match status" value="1"/>
</dbReference>
<name>A0A163KJ31_9BACL</name>
<organism evidence="2 3">
    <name type="scientific">Paenibacillus glucanolyticus</name>
    <dbReference type="NCBI Taxonomy" id="59843"/>
    <lineage>
        <taxon>Bacteria</taxon>
        <taxon>Bacillati</taxon>
        <taxon>Bacillota</taxon>
        <taxon>Bacilli</taxon>
        <taxon>Bacillales</taxon>
        <taxon>Paenibacillaceae</taxon>
        <taxon>Paenibacillus</taxon>
    </lineage>
</organism>
<keyword evidence="2" id="KW-0808">Transferase</keyword>
<dbReference type="GeneID" id="97557331"/>
<keyword evidence="3" id="KW-1185">Reference proteome</keyword>
<proteinExistence type="predicted"/>
<dbReference type="PROSITE" id="PS51186">
    <property type="entry name" value="GNAT"/>
    <property type="match status" value="1"/>
</dbReference>
<comment type="caution">
    <text evidence="2">The sequence shown here is derived from an EMBL/GenBank/DDBJ whole genome shotgun (WGS) entry which is preliminary data.</text>
</comment>
<dbReference type="SUPFAM" id="SSF55729">
    <property type="entry name" value="Acyl-CoA N-acyltransferases (Nat)"/>
    <property type="match status" value="1"/>
</dbReference>
<dbReference type="InterPro" id="IPR000182">
    <property type="entry name" value="GNAT_dom"/>
</dbReference>
<evidence type="ECO:0000313" key="2">
    <source>
        <dbReference type="EMBL" id="KZS47268.1"/>
    </source>
</evidence>
<dbReference type="Proteomes" id="UP000076796">
    <property type="component" value="Unassembled WGS sequence"/>
</dbReference>
<dbReference type="AlphaFoldDB" id="A0A163KJ31"/>
<sequence length="156" mass="17560">MPYVTCLMTIDLAKQILQWKYEPPYDLYNQDDDEESLQELLEQPYTAVLNEAGQLIGFFCTGVSAQVPAGVRLGVYDKDLLDLGIGMLPEWTGQGRGREFFTFVLKSISNQHNTQSFRLTVAEFNARAIALYTATGFVKNEAFSNGSHTFITMEKV</sequence>
<evidence type="ECO:0000313" key="3">
    <source>
        <dbReference type="Proteomes" id="UP000076796"/>
    </source>
</evidence>